<accession>A0ABR2RAQ2</accession>
<feature type="region of interest" description="Disordered" evidence="1">
    <location>
        <begin position="1"/>
        <end position="56"/>
    </location>
</feature>
<feature type="region of interest" description="Disordered" evidence="1">
    <location>
        <begin position="91"/>
        <end position="136"/>
    </location>
</feature>
<name>A0ABR2RAQ2_9ROSI</name>
<dbReference type="EMBL" id="JBBPBN010000024">
    <property type="protein sequence ID" value="KAK9010035.1"/>
    <property type="molecule type" value="Genomic_DNA"/>
</dbReference>
<dbReference type="Proteomes" id="UP001396334">
    <property type="component" value="Unassembled WGS sequence"/>
</dbReference>
<comment type="caution">
    <text evidence="2">The sequence shown here is derived from an EMBL/GenBank/DDBJ whole genome shotgun (WGS) entry which is preliminary data.</text>
</comment>
<keyword evidence="3" id="KW-1185">Reference proteome</keyword>
<evidence type="ECO:0000313" key="3">
    <source>
        <dbReference type="Proteomes" id="UP001396334"/>
    </source>
</evidence>
<evidence type="ECO:0000256" key="1">
    <source>
        <dbReference type="SAM" id="MobiDB-lite"/>
    </source>
</evidence>
<proteinExistence type="predicted"/>
<organism evidence="2 3">
    <name type="scientific">Hibiscus sabdariffa</name>
    <name type="common">roselle</name>
    <dbReference type="NCBI Taxonomy" id="183260"/>
    <lineage>
        <taxon>Eukaryota</taxon>
        <taxon>Viridiplantae</taxon>
        <taxon>Streptophyta</taxon>
        <taxon>Embryophyta</taxon>
        <taxon>Tracheophyta</taxon>
        <taxon>Spermatophyta</taxon>
        <taxon>Magnoliopsida</taxon>
        <taxon>eudicotyledons</taxon>
        <taxon>Gunneridae</taxon>
        <taxon>Pentapetalae</taxon>
        <taxon>rosids</taxon>
        <taxon>malvids</taxon>
        <taxon>Malvales</taxon>
        <taxon>Malvaceae</taxon>
        <taxon>Malvoideae</taxon>
        <taxon>Hibiscus</taxon>
    </lineage>
</organism>
<feature type="compositionally biased region" description="Polar residues" evidence="1">
    <location>
        <begin position="1"/>
        <end position="30"/>
    </location>
</feature>
<feature type="compositionally biased region" description="Polar residues" evidence="1">
    <location>
        <begin position="112"/>
        <end position="124"/>
    </location>
</feature>
<reference evidence="2 3" key="1">
    <citation type="journal article" date="2024" name="G3 (Bethesda)">
        <title>Genome assembly of Hibiscus sabdariffa L. provides insights into metabolisms of medicinal natural products.</title>
        <authorList>
            <person name="Kim T."/>
        </authorList>
    </citation>
    <scope>NUCLEOTIDE SEQUENCE [LARGE SCALE GENOMIC DNA]</scope>
    <source>
        <strain evidence="2">TK-2024</strain>
        <tissue evidence="2">Old leaves</tissue>
    </source>
</reference>
<protein>
    <submittedName>
        <fullName evidence="2">Uncharacterized protein</fullName>
    </submittedName>
</protein>
<sequence length="136" mass="14250">MAPENSSTPTSEPDNQRNTSCAIRSGSDQGSACAIAPAHGQENEEFEGHDEGHGHNEVLETVGANSPMHDVNVHGSASTPEICRESIPMISQQHTAQSADTLNGISPEHSNDISSHGDMNSDSNMPIPIPAALKSV</sequence>
<feature type="compositionally biased region" description="Polar residues" evidence="1">
    <location>
        <begin position="91"/>
        <end position="104"/>
    </location>
</feature>
<evidence type="ECO:0000313" key="2">
    <source>
        <dbReference type="EMBL" id="KAK9010035.1"/>
    </source>
</evidence>
<gene>
    <name evidence="2" type="ORF">V6N11_036552</name>
</gene>